<feature type="domain" description="PKD" evidence="2">
    <location>
        <begin position="467"/>
        <end position="498"/>
    </location>
</feature>
<dbReference type="InterPro" id="IPR002909">
    <property type="entry name" value="IPT_dom"/>
</dbReference>
<gene>
    <name evidence="3" type="ORF">A3D71_02300</name>
</gene>
<dbReference type="Gene3D" id="1.10.101.10">
    <property type="entry name" value="PGBD-like superfamily/PGBD"/>
    <property type="match status" value="1"/>
</dbReference>
<dbReference type="SUPFAM" id="SSF81296">
    <property type="entry name" value="E set domains"/>
    <property type="match status" value="2"/>
</dbReference>
<dbReference type="STRING" id="1798497.A3D71_02300"/>
<accession>A0A1F6DWE7</accession>
<dbReference type="SUPFAM" id="SSF47090">
    <property type="entry name" value="PGBD-like"/>
    <property type="match status" value="1"/>
</dbReference>
<dbReference type="AlphaFoldDB" id="A0A1F6DWE7"/>
<feature type="chain" id="PRO_5009523988" description="PKD domain-containing protein" evidence="1">
    <location>
        <begin position="23"/>
        <end position="606"/>
    </location>
</feature>
<dbReference type="InterPro" id="IPR036365">
    <property type="entry name" value="PGBD-like_sf"/>
</dbReference>
<dbReference type="InterPro" id="IPR013783">
    <property type="entry name" value="Ig-like_fold"/>
</dbReference>
<dbReference type="Gene3D" id="2.60.40.10">
    <property type="entry name" value="Immunoglobulins"/>
    <property type="match status" value="4"/>
</dbReference>
<organism evidence="3 4">
    <name type="scientific">Candidatus Kaiserbacteria bacterium RIFCSPHIGHO2_02_FULL_55_20</name>
    <dbReference type="NCBI Taxonomy" id="1798497"/>
    <lineage>
        <taxon>Bacteria</taxon>
        <taxon>Candidatus Kaiseribacteriota</taxon>
    </lineage>
</organism>
<evidence type="ECO:0000313" key="3">
    <source>
        <dbReference type="EMBL" id="OGG65755.1"/>
    </source>
</evidence>
<evidence type="ECO:0000259" key="2">
    <source>
        <dbReference type="PROSITE" id="PS50093"/>
    </source>
</evidence>
<evidence type="ECO:0000256" key="1">
    <source>
        <dbReference type="SAM" id="SignalP"/>
    </source>
</evidence>
<name>A0A1F6DWE7_9BACT</name>
<reference evidence="3 4" key="1">
    <citation type="journal article" date="2016" name="Nat. Commun.">
        <title>Thousands of microbial genomes shed light on interconnected biogeochemical processes in an aquifer system.</title>
        <authorList>
            <person name="Anantharaman K."/>
            <person name="Brown C.T."/>
            <person name="Hug L.A."/>
            <person name="Sharon I."/>
            <person name="Castelle C.J."/>
            <person name="Probst A.J."/>
            <person name="Thomas B.C."/>
            <person name="Singh A."/>
            <person name="Wilkins M.J."/>
            <person name="Karaoz U."/>
            <person name="Brodie E.L."/>
            <person name="Williams K.H."/>
            <person name="Hubbard S.S."/>
            <person name="Banfield J.F."/>
        </authorList>
    </citation>
    <scope>NUCLEOTIDE SEQUENCE [LARGE SCALE GENOMIC DNA]</scope>
</reference>
<sequence length="606" mass="64347">MNKILVSSLVAVVALGANIASAQTYLAPINSAPAYYGPCVNLSTDLSFNSTGSQVRELQTFLVSRNYRGGGTWMITSTFRTGTLTALRNFQTEQNLPVTGVADAATRAAIVRVTCGGTGFNFAYTAPSTYTAPTFYDYTNSNSINCYYTYPYTCNNTYNPNSTYNPYSNYNPYNPYNSYNPYTPYNYGVSLTSITPVSGERGTNITIYGTNLDYYNNTVYFGSQPVANVASSNGTSLNVTIPTGINPGGVGIYVTNSRGTSNTLTFNIIASYSACDYPSPYAQGYGGTQYNYSMYNSTYCPPNRNAPFIMSLAPNSGTVGTVVTVNGYGFSPTGNTVRFGGGVITGVSSYDGRTLSFTVPSQLSGGNSQFVTVGTYNVSVSNFAGFTSNSVPFSVTSTGSYGAPTITSVNGPTTLPTGTVGTWTITVNNQNNTYMTTSVRWGDEGTYSNYASAPQTSYSGTNTLTFTHTYNTPGTYNVVFTVSNNQGQQNTASATVLVGSGTYGNISLSYLSPAVGRVGTQVVLQGSSFSALDNTVHFGMGGVMHVPSQNGTTIYYTIPYSVSPCDVVTYGTFCAQATQSVTPGSYPVYVTNSQGTSQTLQFQVIQ</sequence>
<proteinExistence type="predicted"/>
<dbReference type="InterPro" id="IPR000601">
    <property type="entry name" value="PKD_dom"/>
</dbReference>
<dbReference type="Proteomes" id="UP000177652">
    <property type="component" value="Unassembled WGS sequence"/>
</dbReference>
<evidence type="ECO:0000313" key="4">
    <source>
        <dbReference type="Proteomes" id="UP000177652"/>
    </source>
</evidence>
<dbReference type="PROSITE" id="PS50093">
    <property type="entry name" value="PKD"/>
    <property type="match status" value="1"/>
</dbReference>
<dbReference type="InterPro" id="IPR036366">
    <property type="entry name" value="PGBDSf"/>
</dbReference>
<feature type="signal peptide" evidence="1">
    <location>
        <begin position="1"/>
        <end position="22"/>
    </location>
</feature>
<protein>
    <recommendedName>
        <fullName evidence="2">PKD domain-containing protein</fullName>
    </recommendedName>
</protein>
<keyword evidence="1" id="KW-0732">Signal</keyword>
<dbReference type="Pfam" id="PF01471">
    <property type="entry name" value="PG_binding_1"/>
    <property type="match status" value="1"/>
</dbReference>
<comment type="caution">
    <text evidence="3">The sequence shown here is derived from an EMBL/GenBank/DDBJ whole genome shotgun (WGS) entry which is preliminary data.</text>
</comment>
<dbReference type="EMBL" id="MFLK01000032">
    <property type="protein sequence ID" value="OGG65755.1"/>
    <property type="molecule type" value="Genomic_DNA"/>
</dbReference>
<dbReference type="CDD" id="cd00146">
    <property type="entry name" value="PKD"/>
    <property type="match status" value="1"/>
</dbReference>
<dbReference type="Pfam" id="PF01833">
    <property type="entry name" value="TIG"/>
    <property type="match status" value="2"/>
</dbReference>
<dbReference type="InterPro" id="IPR014756">
    <property type="entry name" value="Ig_E-set"/>
</dbReference>
<dbReference type="InterPro" id="IPR002477">
    <property type="entry name" value="Peptidoglycan-bd-like"/>
</dbReference>